<dbReference type="Gene3D" id="3.90.1200.10">
    <property type="match status" value="1"/>
</dbReference>
<gene>
    <name evidence="3" type="ORF">RR49_01022</name>
</gene>
<feature type="domain" description="Aminoglycoside phosphotransferase" evidence="2">
    <location>
        <begin position="38"/>
        <end position="252"/>
    </location>
</feature>
<evidence type="ECO:0000259" key="2">
    <source>
        <dbReference type="Pfam" id="PF01636"/>
    </source>
</evidence>
<dbReference type="EMBL" id="JYIY01000067">
    <property type="protein sequence ID" value="KJL37299.1"/>
    <property type="molecule type" value="Genomic_DNA"/>
</dbReference>
<dbReference type="GO" id="GO:0016740">
    <property type="term" value="F:transferase activity"/>
    <property type="evidence" value="ECO:0007669"/>
    <property type="project" value="UniProtKB-KW"/>
</dbReference>
<dbReference type="OrthoDB" id="3239865at2"/>
<dbReference type="PATRIC" id="fig|400772.4.peg.1048"/>
<proteinExistence type="predicted"/>
<keyword evidence="3" id="KW-0808">Transferase</keyword>
<dbReference type="Proteomes" id="UP000033451">
    <property type="component" value="Unassembled WGS sequence"/>
</dbReference>
<accession>A0A0F0LX71</accession>
<dbReference type="AlphaFoldDB" id="A0A0F0LX71"/>
<protein>
    <submittedName>
        <fullName evidence="3">Phosphotransferase enzyme family protein</fullName>
    </submittedName>
</protein>
<dbReference type="InterPro" id="IPR002575">
    <property type="entry name" value="Aminoglycoside_PTrfase"/>
</dbReference>
<dbReference type="SUPFAM" id="SSF56112">
    <property type="entry name" value="Protein kinase-like (PK-like)"/>
    <property type="match status" value="1"/>
</dbReference>
<sequence>MARTPFTLAASVTAAVPGARIVAAGALTDGAAGRFDSAVVVLDDGRRLAVRVAATVDAAEQLRAEARALAALTDGVRAVLPFAAPVAVGQTVVDGSPALVTDLVDGWHVDAAQIPDGRGVATALGAALAAVHALPVAVVRSEGLPVRTSDQVRDETRRLIDRAAASGHLPRTLRARWMTAIDADSLWEFETVVVLGGVDAGAFVFTGDDDLRVSGLIDWHGLSVGDAAADLHWLAAAPVAAATVREAYAAASVRAGDAHLTERSRLYAELEFAKWLVHGLESDDHDVVADAASLLASLDESTRGEDLTPVRHSDVQAAMDVLDRVPAAATPRGDTSLQTDAFDRADLSAFGDIETGETRDDLAVVDGDADPAGDVDGDPQATQPIEAASWGAGSRTIPHDPAPPTLDLDLDPVADADEAERASRAALRRWAVGGD</sequence>
<organism evidence="3 4">
    <name type="scientific">Microbacterium ginsengisoli</name>
    <dbReference type="NCBI Taxonomy" id="400772"/>
    <lineage>
        <taxon>Bacteria</taxon>
        <taxon>Bacillati</taxon>
        <taxon>Actinomycetota</taxon>
        <taxon>Actinomycetes</taxon>
        <taxon>Micrococcales</taxon>
        <taxon>Microbacteriaceae</taxon>
        <taxon>Microbacterium</taxon>
    </lineage>
</organism>
<feature type="region of interest" description="Disordered" evidence="1">
    <location>
        <begin position="388"/>
        <end position="419"/>
    </location>
</feature>
<feature type="compositionally biased region" description="Acidic residues" evidence="1">
    <location>
        <begin position="408"/>
        <end position="418"/>
    </location>
</feature>
<name>A0A0F0LX71_9MICO</name>
<dbReference type="STRING" id="400772.RR49_01022"/>
<evidence type="ECO:0000313" key="4">
    <source>
        <dbReference type="Proteomes" id="UP000033451"/>
    </source>
</evidence>
<evidence type="ECO:0000313" key="3">
    <source>
        <dbReference type="EMBL" id="KJL37299.1"/>
    </source>
</evidence>
<evidence type="ECO:0000256" key="1">
    <source>
        <dbReference type="SAM" id="MobiDB-lite"/>
    </source>
</evidence>
<comment type="caution">
    <text evidence="3">The sequence shown here is derived from an EMBL/GenBank/DDBJ whole genome shotgun (WGS) entry which is preliminary data.</text>
</comment>
<dbReference type="InterPro" id="IPR011009">
    <property type="entry name" value="Kinase-like_dom_sf"/>
</dbReference>
<keyword evidence="4" id="KW-1185">Reference proteome</keyword>
<dbReference type="RefSeq" id="WP_045246980.1">
    <property type="nucleotide sequence ID" value="NZ_JBOFAV010000013.1"/>
</dbReference>
<dbReference type="Pfam" id="PF01636">
    <property type="entry name" value="APH"/>
    <property type="match status" value="1"/>
</dbReference>
<reference evidence="3 4" key="1">
    <citation type="submission" date="2015-02" db="EMBL/GenBank/DDBJ databases">
        <title>Draft genome sequences of ten Microbacterium spp. with emphasis on heavy metal contaminated environments.</title>
        <authorList>
            <person name="Corretto E."/>
        </authorList>
    </citation>
    <scope>NUCLEOTIDE SEQUENCE [LARGE SCALE GENOMIC DNA]</scope>
    <source>
        <strain evidence="3 4">DSM 18659</strain>
    </source>
</reference>